<dbReference type="Proteomes" id="UP000663829">
    <property type="component" value="Unassembled WGS sequence"/>
</dbReference>
<keyword evidence="3" id="KW-1185">Reference proteome</keyword>
<dbReference type="Gene3D" id="3.90.70.10">
    <property type="entry name" value="Cysteine proteinases"/>
    <property type="match status" value="1"/>
</dbReference>
<dbReference type="SUPFAM" id="SSF54001">
    <property type="entry name" value="Cysteine proteinases"/>
    <property type="match status" value="1"/>
</dbReference>
<evidence type="ECO:0000313" key="1">
    <source>
        <dbReference type="EMBL" id="CAF1191098.1"/>
    </source>
</evidence>
<evidence type="ECO:0000313" key="3">
    <source>
        <dbReference type="Proteomes" id="UP000663829"/>
    </source>
</evidence>
<dbReference type="EMBL" id="CAJNOQ010008210">
    <property type="protein sequence ID" value="CAF1191098.1"/>
    <property type="molecule type" value="Genomic_DNA"/>
</dbReference>
<organism evidence="1 3">
    <name type="scientific">Didymodactylos carnosus</name>
    <dbReference type="NCBI Taxonomy" id="1234261"/>
    <lineage>
        <taxon>Eukaryota</taxon>
        <taxon>Metazoa</taxon>
        <taxon>Spiralia</taxon>
        <taxon>Gnathifera</taxon>
        <taxon>Rotifera</taxon>
        <taxon>Eurotatoria</taxon>
        <taxon>Bdelloidea</taxon>
        <taxon>Philodinida</taxon>
        <taxon>Philodinidae</taxon>
        <taxon>Didymodactylos</taxon>
    </lineage>
</organism>
<dbReference type="AlphaFoldDB" id="A0A814VPH0"/>
<accession>A0A814VPH0</accession>
<dbReference type="Proteomes" id="UP000681722">
    <property type="component" value="Unassembled WGS sequence"/>
</dbReference>
<sequence>MFTMNRIYDSHEFLNLIISIITDEIQAIREKIENQTTLTIFEQLELNRHPIDINKIVDPTTANFQFFIKTERTCTKCNSSTISTEIHTALLIHVTGNES</sequence>
<dbReference type="EMBL" id="CAJOBC010008211">
    <property type="protein sequence ID" value="CAF3955400.1"/>
    <property type="molecule type" value="Genomic_DNA"/>
</dbReference>
<comment type="caution">
    <text evidence="1">The sequence shown here is derived from an EMBL/GenBank/DDBJ whole genome shotgun (WGS) entry which is preliminary data.</text>
</comment>
<name>A0A814VPH0_9BILA</name>
<gene>
    <name evidence="1" type="ORF">GPM918_LOCUS23212</name>
    <name evidence="2" type="ORF">SRO942_LOCUS23211</name>
</gene>
<proteinExistence type="predicted"/>
<evidence type="ECO:0000313" key="2">
    <source>
        <dbReference type="EMBL" id="CAF3955400.1"/>
    </source>
</evidence>
<dbReference type="InterPro" id="IPR038765">
    <property type="entry name" value="Papain-like_cys_pep_sf"/>
</dbReference>
<protein>
    <submittedName>
        <fullName evidence="1">Uncharacterized protein</fullName>
    </submittedName>
</protein>
<reference evidence="1" key="1">
    <citation type="submission" date="2021-02" db="EMBL/GenBank/DDBJ databases">
        <authorList>
            <person name="Nowell W R."/>
        </authorList>
    </citation>
    <scope>NUCLEOTIDE SEQUENCE</scope>
</reference>